<dbReference type="PIRSF" id="PIRSF001529">
    <property type="entry name" value="Ser-tRNA-synth_IIa"/>
    <property type="match status" value="1"/>
</dbReference>
<evidence type="ECO:0000256" key="13">
    <source>
        <dbReference type="PIRSR" id="PIRSR001529-1"/>
    </source>
</evidence>
<comment type="catalytic activity">
    <reaction evidence="10 12">
        <text>tRNA(Sec) + L-serine + ATP = L-seryl-tRNA(Sec) + AMP + diphosphate + H(+)</text>
        <dbReference type="Rhea" id="RHEA:42580"/>
        <dbReference type="Rhea" id="RHEA-COMP:9742"/>
        <dbReference type="Rhea" id="RHEA-COMP:10128"/>
        <dbReference type="ChEBI" id="CHEBI:15378"/>
        <dbReference type="ChEBI" id="CHEBI:30616"/>
        <dbReference type="ChEBI" id="CHEBI:33019"/>
        <dbReference type="ChEBI" id="CHEBI:33384"/>
        <dbReference type="ChEBI" id="CHEBI:78442"/>
        <dbReference type="ChEBI" id="CHEBI:78533"/>
        <dbReference type="ChEBI" id="CHEBI:456215"/>
        <dbReference type="EC" id="6.1.1.11"/>
    </reaction>
</comment>
<comment type="similarity">
    <text evidence="3 12">Belongs to the class-II aminoacyl-tRNA synthetase family. Type-1 seryl-tRNA synthetase subfamily.</text>
</comment>
<dbReference type="PANTHER" id="PTHR43697:SF1">
    <property type="entry name" value="SERINE--TRNA LIGASE"/>
    <property type="match status" value="1"/>
</dbReference>
<evidence type="ECO:0000256" key="3">
    <source>
        <dbReference type="ARBA" id="ARBA00010728"/>
    </source>
</evidence>
<feature type="binding site" evidence="12 14">
    <location>
        <begin position="353"/>
        <end position="356"/>
    </location>
    <ligand>
        <name>ATP</name>
        <dbReference type="ChEBI" id="CHEBI:30616"/>
    </ligand>
</feature>
<keyword evidence="4 12" id="KW-0963">Cytoplasm</keyword>
<evidence type="ECO:0000256" key="14">
    <source>
        <dbReference type="PIRSR" id="PIRSR001529-2"/>
    </source>
</evidence>
<keyword evidence="18" id="KW-1185">Reference proteome</keyword>
<dbReference type="GO" id="GO:0005737">
    <property type="term" value="C:cytoplasm"/>
    <property type="evidence" value="ECO:0007669"/>
    <property type="project" value="UniProtKB-SubCell"/>
</dbReference>
<feature type="binding site" evidence="12 13">
    <location>
        <position position="289"/>
    </location>
    <ligand>
        <name>L-serine</name>
        <dbReference type="ChEBI" id="CHEBI:33384"/>
    </ligand>
</feature>
<dbReference type="InterPro" id="IPR042103">
    <property type="entry name" value="SerRS_1_N_sf"/>
</dbReference>
<dbReference type="PATRIC" id="fig|1423726.3.peg.2401"/>
<evidence type="ECO:0000256" key="15">
    <source>
        <dbReference type="SAM" id="Coils"/>
    </source>
</evidence>
<evidence type="ECO:0000256" key="11">
    <source>
        <dbReference type="ARBA" id="ARBA00048823"/>
    </source>
</evidence>
<dbReference type="InterPro" id="IPR015866">
    <property type="entry name" value="Ser-tRNA-synth_1_N"/>
</dbReference>
<dbReference type="GO" id="GO:0005524">
    <property type="term" value="F:ATP binding"/>
    <property type="evidence" value="ECO:0007669"/>
    <property type="project" value="UniProtKB-UniRule"/>
</dbReference>
<dbReference type="EMBL" id="AZDA01000039">
    <property type="protein sequence ID" value="KRK39821.1"/>
    <property type="molecule type" value="Genomic_DNA"/>
</dbReference>
<dbReference type="SUPFAM" id="SSF55681">
    <property type="entry name" value="Class II aaRS and biotin synthetases"/>
    <property type="match status" value="1"/>
</dbReference>
<evidence type="ECO:0000256" key="10">
    <source>
        <dbReference type="ARBA" id="ARBA00047929"/>
    </source>
</evidence>
<dbReference type="InterPro" id="IPR006195">
    <property type="entry name" value="aa-tRNA-synth_II"/>
</dbReference>
<comment type="subcellular location">
    <subcellularLocation>
        <location evidence="1 12">Cytoplasm</location>
    </subcellularLocation>
</comment>
<comment type="subunit">
    <text evidence="12">Homodimer. The tRNA molecule binds across the dimer.</text>
</comment>
<evidence type="ECO:0000256" key="1">
    <source>
        <dbReference type="ARBA" id="ARBA00004496"/>
    </source>
</evidence>
<dbReference type="PANTHER" id="PTHR43697">
    <property type="entry name" value="SERYL-TRNA SYNTHETASE"/>
    <property type="match status" value="1"/>
</dbReference>
<dbReference type="UniPathway" id="UPA00906">
    <property type="reaction ID" value="UER00895"/>
</dbReference>
<dbReference type="SUPFAM" id="SSF46589">
    <property type="entry name" value="tRNA-binding arm"/>
    <property type="match status" value="1"/>
</dbReference>
<keyword evidence="6 12" id="KW-0547">Nucleotide-binding</keyword>
<evidence type="ECO:0000256" key="7">
    <source>
        <dbReference type="ARBA" id="ARBA00022840"/>
    </source>
</evidence>
<dbReference type="HAMAP" id="MF_00176">
    <property type="entry name" value="Ser_tRNA_synth_type1"/>
    <property type="match status" value="1"/>
</dbReference>
<dbReference type="GO" id="GO:0004828">
    <property type="term" value="F:serine-tRNA ligase activity"/>
    <property type="evidence" value="ECO:0007669"/>
    <property type="project" value="UniProtKB-UniRule"/>
</dbReference>
<dbReference type="NCBIfam" id="TIGR00414">
    <property type="entry name" value="serS"/>
    <property type="match status" value="1"/>
</dbReference>
<comment type="caution">
    <text evidence="12">Lacks conserved residue(s) required for the propagation of feature annotation.</text>
</comment>
<dbReference type="Pfam" id="PF02403">
    <property type="entry name" value="Seryl_tRNA_N"/>
    <property type="match status" value="1"/>
</dbReference>
<dbReference type="InterPro" id="IPR033729">
    <property type="entry name" value="SerRS_core"/>
</dbReference>
<dbReference type="PROSITE" id="PS50862">
    <property type="entry name" value="AA_TRNA_LIGASE_II"/>
    <property type="match status" value="1"/>
</dbReference>
<feature type="coiled-coil region" evidence="15">
    <location>
        <begin position="48"/>
        <end position="100"/>
    </location>
</feature>
<dbReference type="Proteomes" id="UP000051461">
    <property type="component" value="Unassembled WGS sequence"/>
</dbReference>
<feature type="binding site" evidence="12">
    <location>
        <position position="388"/>
    </location>
    <ligand>
        <name>L-serine</name>
        <dbReference type="ChEBI" id="CHEBI:33384"/>
    </ligand>
</feature>
<name>A0A0R1GZN4_9LACO</name>
<comment type="pathway">
    <text evidence="2 12">Aminoacyl-tRNA biosynthesis; selenocysteinyl-tRNA(Sec) biosynthesis; L-seryl-tRNA(Sec) from L-serine and tRNA(Sec): step 1/1.</text>
</comment>
<keyword evidence="9 12" id="KW-0030">Aminoacyl-tRNA synthetase</keyword>
<gene>
    <name evidence="12" type="primary">serS</name>
    <name evidence="17" type="ORF">FC07_GL002315</name>
</gene>
<dbReference type="STRING" id="1423726.FC07_GL002315"/>
<feature type="binding site" evidence="13">
    <location>
        <position position="266"/>
    </location>
    <ligand>
        <name>L-serine</name>
        <dbReference type="ChEBI" id="CHEBI:33384"/>
    </ligand>
</feature>
<proteinExistence type="inferred from homology"/>
<protein>
    <recommendedName>
        <fullName evidence="12">Serine--tRNA ligase</fullName>
        <ecNumber evidence="12">6.1.1.11</ecNumber>
    </recommendedName>
    <alternativeName>
        <fullName evidence="12">Seryl-tRNA synthetase</fullName>
        <shortName evidence="12">SerRS</shortName>
    </alternativeName>
    <alternativeName>
        <fullName evidence="12">Seryl-tRNA(Ser/Sec) synthetase</fullName>
    </alternativeName>
</protein>
<dbReference type="GO" id="GO:0140096">
    <property type="term" value="F:catalytic activity, acting on a protein"/>
    <property type="evidence" value="ECO:0007669"/>
    <property type="project" value="UniProtKB-ARBA"/>
</dbReference>
<dbReference type="InterPro" id="IPR002314">
    <property type="entry name" value="aa-tRNA-synt_IIb"/>
</dbReference>
<dbReference type="Pfam" id="PF00587">
    <property type="entry name" value="tRNA-synt_2b"/>
    <property type="match status" value="1"/>
</dbReference>
<dbReference type="GO" id="GO:0016740">
    <property type="term" value="F:transferase activity"/>
    <property type="evidence" value="ECO:0007669"/>
    <property type="project" value="UniProtKB-ARBA"/>
</dbReference>
<evidence type="ECO:0000256" key="6">
    <source>
        <dbReference type="ARBA" id="ARBA00022741"/>
    </source>
</evidence>
<evidence type="ECO:0000256" key="5">
    <source>
        <dbReference type="ARBA" id="ARBA00022598"/>
    </source>
</evidence>
<dbReference type="AlphaFoldDB" id="A0A0R1GZN4"/>
<evidence type="ECO:0000256" key="8">
    <source>
        <dbReference type="ARBA" id="ARBA00022917"/>
    </source>
</evidence>
<dbReference type="CDD" id="cd00770">
    <property type="entry name" value="SerRS_core"/>
    <property type="match status" value="1"/>
</dbReference>
<dbReference type="InterPro" id="IPR045864">
    <property type="entry name" value="aa-tRNA-synth_II/BPL/LPL"/>
</dbReference>
<feature type="binding site" evidence="12 14">
    <location>
        <begin position="266"/>
        <end position="268"/>
    </location>
    <ligand>
        <name>ATP</name>
        <dbReference type="ChEBI" id="CHEBI:30616"/>
    </ligand>
</feature>
<feature type="domain" description="Aminoacyl-transfer RNA synthetases class-II family profile" evidence="16">
    <location>
        <begin position="176"/>
        <end position="413"/>
    </location>
</feature>
<evidence type="ECO:0000313" key="18">
    <source>
        <dbReference type="Proteomes" id="UP000051461"/>
    </source>
</evidence>
<dbReference type="Gene3D" id="3.30.930.10">
    <property type="entry name" value="Bira Bifunctional Protein, Domain 2"/>
    <property type="match status" value="1"/>
</dbReference>
<feature type="binding site" evidence="13">
    <location>
        <position position="235"/>
    </location>
    <ligand>
        <name>L-serine</name>
        <dbReference type="ChEBI" id="CHEBI:33384"/>
    </ligand>
</feature>
<comment type="function">
    <text evidence="12">Catalyzes the attachment of serine to tRNA(Ser). Is also able to aminoacylate tRNA(Sec) with serine, to form the misacylated tRNA L-seryl-tRNA(Sec), which will be further converted into selenocysteinyl-tRNA(Sec).</text>
</comment>
<evidence type="ECO:0000256" key="4">
    <source>
        <dbReference type="ARBA" id="ARBA00022490"/>
    </source>
</evidence>
<comment type="catalytic activity">
    <reaction evidence="11 12">
        <text>tRNA(Ser) + L-serine + ATP = L-seryl-tRNA(Ser) + AMP + diphosphate + H(+)</text>
        <dbReference type="Rhea" id="RHEA:12292"/>
        <dbReference type="Rhea" id="RHEA-COMP:9669"/>
        <dbReference type="Rhea" id="RHEA-COMP:9703"/>
        <dbReference type="ChEBI" id="CHEBI:15378"/>
        <dbReference type="ChEBI" id="CHEBI:30616"/>
        <dbReference type="ChEBI" id="CHEBI:33019"/>
        <dbReference type="ChEBI" id="CHEBI:33384"/>
        <dbReference type="ChEBI" id="CHEBI:78442"/>
        <dbReference type="ChEBI" id="CHEBI:78533"/>
        <dbReference type="ChEBI" id="CHEBI:456215"/>
        <dbReference type="EC" id="6.1.1.11"/>
    </reaction>
</comment>
<keyword evidence="8 12" id="KW-0648">Protein biosynthesis</keyword>
<evidence type="ECO:0000256" key="12">
    <source>
        <dbReference type="HAMAP-Rule" id="MF_00176"/>
    </source>
</evidence>
<dbReference type="InterPro" id="IPR010978">
    <property type="entry name" value="tRNA-bd_arm"/>
</dbReference>
<evidence type="ECO:0000313" key="17">
    <source>
        <dbReference type="EMBL" id="KRK39821.1"/>
    </source>
</evidence>
<evidence type="ECO:0000256" key="2">
    <source>
        <dbReference type="ARBA" id="ARBA00005045"/>
    </source>
</evidence>
<keyword evidence="5 12" id="KW-0436">Ligase</keyword>
<dbReference type="InterPro" id="IPR002317">
    <property type="entry name" value="Ser-tRNA-ligase_type_1"/>
</dbReference>
<evidence type="ECO:0000256" key="9">
    <source>
        <dbReference type="ARBA" id="ARBA00023146"/>
    </source>
</evidence>
<dbReference type="Gene3D" id="1.10.287.40">
    <property type="entry name" value="Serine-tRNA synthetase, tRNA binding domain"/>
    <property type="match status" value="1"/>
</dbReference>
<organism evidence="17 18">
    <name type="scientific">Loigolactobacillus bifermentans DSM 20003</name>
    <dbReference type="NCBI Taxonomy" id="1423726"/>
    <lineage>
        <taxon>Bacteria</taxon>
        <taxon>Bacillati</taxon>
        <taxon>Bacillota</taxon>
        <taxon>Bacilli</taxon>
        <taxon>Lactobacillales</taxon>
        <taxon>Lactobacillaceae</taxon>
        <taxon>Loigolactobacillus</taxon>
    </lineage>
</organism>
<feature type="binding site" evidence="12">
    <location>
        <begin position="235"/>
        <end position="237"/>
    </location>
    <ligand>
        <name>L-serine</name>
        <dbReference type="ChEBI" id="CHEBI:33384"/>
    </ligand>
</feature>
<dbReference type="EC" id="6.1.1.11" evidence="12"/>
<keyword evidence="7 12" id="KW-0067">ATP-binding</keyword>
<comment type="domain">
    <text evidence="12">Consists of two distinct domains, a catalytic core and a N-terminal extension that is involved in tRNA binding.</text>
</comment>
<sequence length="427" mass="48144">MLALINPKTIRKDPEGVKAKLKTRGVDPAEVEEYLKLDEANRNAIGQVEGYRKQKNELTEVISKSKDKRDPEIQAKIKQVKQLNADIKTADEAQKELAAKWRYIAIRLPNLPDDSLPVGPDEDADVEERLWGDKPEFDFKPKAHWEIGEALGILDFDRAAKVSGARFVYYKDAGARLERALYNFMLDLHTQEQGYHEIIPPYLVTAKTMFGTGQFPKFTEDVYTVEATGMTLIPTAEVPLTNYYSGEILDEKDLPTYFTALTPSFRSEAGSAGRDTRGLIRMHQFNKVEMVKFSKPEDSYKELEKMTLDAQEVLKRLGLAHHVIVLSTGDTGFSSAKTYDLEVWMPEQNRYREISSCSNCLDFQARRAMIRYRKADGSVDYVHTLNGSGVAVGRTVAAILENYQQADGTIKVPDALIPYMGGQTVIK</sequence>
<dbReference type="GO" id="GO:0006434">
    <property type="term" value="P:seryl-tRNA aminoacylation"/>
    <property type="evidence" value="ECO:0007669"/>
    <property type="project" value="UniProtKB-UniRule"/>
</dbReference>
<accession>A0A0R1GZN4</accession>
<dbReference type="GO" id="GO:0016260">
    <property type="term" value="P:selenocysteine biosynthetic process"/>
    <property type="evidence" value="ECO:0007669"/>
    <property type="project" value="UniProtKB-UniRule"/>
</dbReference>
<dbReference type="PRINTS" id="PR00981">
    <property type="entry name" value="TRNASYNTHSER"/>
</dbReference>
<reference evidence="17 18" key="1">
    <citation type="journal article" date="2015" name="Genome Announc.">
        <title>Expanding the biotechnology potential of lactobacilli through comparative genomics of 213 strains and associated genera.</title>
        <authorList>
            <person name="Sun Z."/>
            <person name="Harris H.M."/>
            <person name="McCann A."/>
            <person name="Guo C."/>
            <person name="Argimon S."/>
            <person name="Zhang W."/>
            <person name="Yang X."/>
            <person name="Jeffery I.B."/>
            <person name="Cooney J.C."/>
            <person name="Kagawa T.F."/>
            <person name="Liu W."/>
            <person name="Song Y."/>
            <person name="Salvetti E."/>
            <person name="Wrobel A."/>
            <person name="Rasinkangas P."/>
            <person name="Parkhill J."/>
            <person name="Rea M.C."/>
            <person name="O'Sullivan O."/>
            <person name="Ritari J."/>
            <person name="Douillard F.P."/>
            <person name="Paul Ross R."/>
            <person name="Yang R."/>
            <person name="Briner A.E."/>
            <person name="Felis G.E."/>
            <person name="de Vos W.M."/>
            <person name="Barrangou R."/>
            <person name="Klaenhammer T.R."/>
            <person name="Caufield P.W."/>
            <person name="Cui Y."/>
            <person name="Zhang H."/>
            <person name="O'Toole P.W."/>
        </authorList>
    </citation>
    <scope>NUCLEOTIDE SEQUENCE [LARGE SCALE GENOMIC DNA]</scope>
    <source>
        <strain evidence="17 18">DSM 20003</strain>
    </source>
</reference>
<comment type="caution">
    <text evidence="17">The sequence shown here is derived from an EMBL/GenBank/DDBJ whole genome shotgun (WGS) entry which is preliminary data.</text>
</comment>
<keyword evidence="15" id="KW-0175">Coiled coil</keyword>
<evidence type="ECO:0000259" key="16">
    <source>
        <dbReference type="PROSITE" id="PS50862"/>
    </source>
</evidence>
<feature type="binding site" evidence="13">
    <location>
        <position position="386"/>
    </location>
    <ligand>
        <name>L-serine</name>
        <dbReference type="ChEBI" id="CHEBI:33384"/>
    </ligand>
</feature>